<dbReference type="Proteomes" id="UP001285908">
    <property type="component" value="Unassembled WGS sequence"/>
</dbReference>
<name>A0AAJ0I0F1_9PEZI</name>
<feature type="non-terminal residue" evidence="2">
    <location>
        <position position="1"/>
    </location>
</feature>
<dbReference type="EMBL" id="JAULSX010000008">
    <property type="protein sequence ID" value="KAK3486435.1"/>
    <property type="molecule type" value="Genomic_DNA"/>
</dbReference>
<comment type="caution">
    <text evidence="2">The sequence shown here is derived from an EMBL/GenBank/DDBJ whole genome shotgun (WGS) entry which is preliminary data.</text>
</comment>
<dbReference type="AlphaFoldDB" id="A0AAJ0I0F1"/>
<reference evidence="2 3" key="1">
    <citation type="journal article" date="2023" name="Mol. Phylogenet. Evol.">
        <title>Genome-scale phylogeny and comparative genomics of the fungal order Sordariales.</title>
        <authorList>
            <person name="Hensen N."/>
            <person name="Bonometti L."/>
            <person name="Westerberg I."/>
            <person name="Brannstrom I.O."/>
            <person name="Guillou S."/>
            <person name="Cros-Aarteil S."/>
            <person name="Calhoun S."/>
            <person name="Haridas S."/>
            <person name="Kuo A."/>
            <person name="Mondo S."/>
            <person name="Pangilinan J."/>
            <person name="Riley R."/>
            <person name="LaButti K."/>
            <person name="Andreopoulos B."/>
            <person name="Lipzen A."/>
            <person name="Chen C."/>
            <person name="Yan M."/>
            <person name="Daum C."/>
            <person name="Ng V."/>
            <person name="Clum A."/>
            <person name="Steindorff A."/>
            <person name="Ohm R.A."/>
            <person name="Martin F."/>
            <person name="Silar P."/>
            <person name="Natvig D.O."/>
            <person name="Lalanne C."/>
            <person name="Gautier V."/>
            <person name="Ament-Velasquez S.L."/>
            <person name="Kruys A."/>
            <person name="Hutchinson M.I."/>
            <person name="Powell A.J."/>
            <person name="Barry K."/>
            <person name="Miller A.N."/>
            <person name="Grigoriev I.V."/>
            <person name="Debuchy R."/>
            <person name="Gladieux P."/>
            <person name="Hiltunen Thoren M."/>
            <person name="Johannesson H."/>
        </authorList>
    </citation>
    <scope>NUCLEOTIDE SEQUENCE [LARGE SCALE GENOMIC DNA]</scope>
    <source>
        <strain evidence="2 3">FGSC 10403</strain>
    </source>
</reference>
<evidence type="ECO:0000313" key="3">
    <source>
        <dbReference type="Proteomes" id="UP001285908"/>
    </source>
</evidence>
<gene>
    <name evidence="2" type="ORF">B0T23DRAFT_324209</name>
</gene>
<sequence length="50" mass="5584">FNTLVPVFKETGFIPISADSYLFINKILGILLILYVNNLFIAALIVTIIN</sequence>
<keyword evidence="1" id="KW-1133">Transmembrane helix</keyword>
<keyword evidence="1" id="KW-0472">Membrane</keyword>
<feature type="transmembrane region" description="Helical" evidence="1">
    <location>
        <begin position="27"/>
        <end position="49"/>
    </location>
</feature>
<dbReference type="RefSeq" id="XP_062688992.1">
    <property type="nucleotide sequence ID" value="XM_062835404.1"/>
</dbReference>
<keyword evidence="3" id="KW-1185">Reference proteome</keyword>
<proteinExistence type="predicted"/>
<accession>A0AAJ0I0F1</accession>
<dbReference type="GeneID" id="87873026"/>
<organism evidence="2 3">
    <name type="scientific">Neurospora hispaniola</name>
    <dbReference type="NCBI Taxonomy" id="588809"/>
    <lineage>
        <taxon>Eukaryota</taxon>
        <taxon>Fungi</taxon>
        <taxon>Dikarya</taxon>
        <taxon>Ascomycota</taxon>
        <taxon>Pezizomycotina</taxon>
        <taxon>Sordariomycetes</taxon>
        <taxon>Sordariomycetidae</taxon>
        <taxon>Sordariales</taxon>
        <taxon>Sordariaceae</taxon>
        <taxon>Neurospora</taxon>
    </lineage>
</organism>
<evidence type="ECO:0000256" key="1">
    <source>
        <dbReference type="SAM" id="Phobius"/>
    </source>
</evidence>
<evidence type="ECO:0000313" key="2">
    <source>
        <dbReference type="EMBL" id="KAK3486435.1"/>
    </source>
</evidence>
<keyword evidence="1" id="KW-0812">Transmembrane</keyword>
<protein>
    <submittedName>
        <fullName evidence="2">Uncharacterized protein</fullName>
    </submittedName>
</protein>